<sequence>TPTTKHFYLIANINNKILPLVTNTNPTLMMKSTTSNSNINSKIPI</sequence>
<evidence type="ECO:0000313" key="2">
    <source>
        <dbReference type="Proteomes" id="UP000789901"/>
    </source>
</evidence>
<accession>A0ABN7X4M5</accession>
<feature type="non-terminal residue" evidence="1">
    <location>
        <position position="1"/>
    </location>
</feature>
<reference evidence="1 2" key="1">
    <citation type="submission" date="2021-06" db="EMBL/GenBank/DDBJ databases">
        <authorList>
            <person name="Kallberg Y."/>
            <person name="Tangrot J."/>
            <person name="Rosling A."/>
        </authorList>
    </citation>
    <scope>NUCLEOTIDE SEQUENCE [LARGE SCALE GENOMIC DNA]</scope>
    <source>
        <strain evidence="1 2">120-4 pot B 10/14</strain>
    </source>
</reference>
<dbReference type="Proteomes" id="UP000789901">
    <property type="component" value="Unassembled WGS sequence"/>
</dbReference>
<proteinExistence type="predicted"/>
<gene>
    <name evidence="1" type="ORF">GMARGA_LOCUS38733</name>
</gene>
<keyword evidence="2" id="KW-1185">Reference proteome</keyword>
<feature type="non-terminal residue" evidence="1">
    <location>
        <position position="45"/>
    </location>
</feature>
<dbReference type="EMBL" id="CAJVQB010088205">
    <property type="protein sequence ID" value="CAG8847556.1"/>
    <property type="molecule type" value="Genomic_DNA"/>
</dbReference>
<protein>
    <submittedName>
        <fullName evidence="1">10564_t:CDS:1</fullName>
    </submittedName>
</protein>
<organism evidence="1 2">
    <name type="scientific">Gigaspora margarita</name>
    <dbReference type="NCBI Taxonomy" id="4874"/>
    <lineage>
        <taxon>Eukaryota</taxon>
        <taxon>Fungi</taxon>
        <taxon>Fungi incertae sedis</taxon>
        <taxon>Mucoromycota</taxon>
        <taxon>Glomeromycotina</taxon>
        <taxon>Glomeromycetes</taxon>
        <taxon>Diversisporales</taxon>
        <taxon>Gigasporaceae</taxon>
        <taxon>Gigaspora</taxon>
    </lineage>
</organism>
<evidence type="ECO:0000313" key="1">
    <source>
        <dbReference type="EMBL" id="CAG8847556.1"/>
    </source>
</evidence>
<name>A0ABN7X4M5_GIGMA</name>
<comment type="caution">
    <text evidence="1">The sequence shown here is derived from an EMBL/GenBank/DDBJ whole genome shotgun (WGS) entry which is preliminary data.</text>
</comment>